<feature type="domain" description="DNA helicase Pif1-like 2B" evidence="6">
    <location>
        <begin position="1659"/>
        <end position="1702"/>
    </location>
</feature>
<dbReference type="GO" id="GO:0000723">
    <property type="term" value="P:telomere maintenance"/>
    <property type="evidence" value="ECO:0007669"/>
    <property type="project" value="InterPro"/>
</dbReference>
<evidence type="ECO:0000259" key="6">
    <source>
        <dbReference type="Pfam" id="PF21530"/>
    </source>
</evidence>
<dbReference type="OrthoDB" id="3366231at2759"/>
<evidence type="ECO:0000256" key="2">
    <source>
        <dbReference type="SAM" id="MobiDB-lite"/>
    </source>
</evidence>
<dbReference type="Pfam" id="PF14214">
    <property type="entry name" value="Helitron_like_N"/>
    <property type="match status" value="1"/>
</dbReference>
<feature type="compositionally biased region" description="Acidic residues" evidence="2">
    <location>
        <begin position="805"/>
        <end position="826"/>
    </location>
</feature>
<reference evidence="8" key="1">
    <citation type="submission" date="2016-10" db="EMBL/GenBank/DDBJ databases">
        <authorList>
            <person name="Jeantristanb JTB J.-T."/>
            <person name="Ricardo R."/>
        </authorList>
    </citation>
    <scope>NUCLEOTIDE SEQUENCE [LARGE SCALE GENOMIC DNA]</scope>
</reference>
<dbReference type="GO" id="GO:0006281">
    <property type="term" value="P:DNA repair"/>
    <property type="evidence" value="ECO:0007669"/>
    <property type="project" value="UniProtKB-KW"/>
</dbReference>
<comment type="cofactor">
    <cofactor evidence="1">
        <name>Mg(2+)</name>
        <dbReference type="ChEBI" id="CHEBI:18420"/>
    </cofactor>
</comment>
<dbReference type="GO" id="GO:0006310">
    <property type="term" value="P:DNA recombination"/>
    <property type="evidence" value="ECO:0007669"/>
    <property type="project" value="UniProtKB-KW"/>
</dbReference>
<keyword evidence="8" id="KW-1185">Reference proteome</keyword>
<accession>A0A2X0KUC4</accession>
<dbReference type="InterPro" id="IPR010285">
    <property type="entry name" value="DNA_helicase_pif1-like_DEAD"/>
</dbReference>
<keyword evidence="1" id="KW-0234">DNA repair</keyword>
<feature type="compositionally biased region" description="Basic and acidic residues" evidence="2">
    <location>
        <begin position="827"/>
        <end position="836"/>
    </location>
</feature>
<keyword evidence="3" id="KW-0472">Membrane</keyword>
<dbReference type="PANTHER" id="PTHR10492:SF57">
    <property type="entry name" value="ATP-DEPENDENT DNA HELICASE"/>
    <property type="match status" value="1"/>
</dbReference>
<sequence>MNPRLPALVTPPSSPGGAGAAGSTGPPRRAMAKVRHASIAIARSHSKFAYFRILICVVLIAAFIVFGPSEKILLGVRHRIEAELASRNARDERQWVPGETGTAQPPGHEHRHDHEHKHGHHSSLAPANQSAHMTDGGDEPLAQSSSSSPSRLDKIYKAVERPVSTNEKPAICKRTLLFNMAGLHGFGSEVLMLTRMAVLAEMFNYSLLVDSSRWNYGSWEAVFQAPALDCKPPPSTTWRASIKFDRKARTLDKAAVRKNWATFDHVTLRSRDNNGLDKALLDTLTSSSEMDVLHHQDLKELVHPAADRASLTTPELKLASQLVPSALQVIFTRQAQSLSALWRLSRPAAVRVRAARANLKSLTRQLRAAQQLSGDASPIIIGMHVRLGDKYKEMNRIGPQALMDTSGRRSTLPQATPTKTSRLDDRAIEKYLVAAITLVERVRRTGVVPSFDERPVLLVASDSLTASTAIAKHKMGRAFNVIDIADLDPSEAIAPDESIHGKQRMRVVENGFDELKFNMLPFEARERVAQGFVRDITILAQVTHGLVMSASSNVGRMLALLGGEEKIEQGLIASVDTRRENARSYNNALSFTSLAAYFDQTRLGTLGPPVFRVFGRLYHRLGALILPSINAQPLPKPGSSACASFGRCELPHKAIAGTQHGLELGQRRTLYATVWAVGSKSSVGDLGRVGIRPKSGSCAFADHQAETDAPTTFLRQARKWQCLSAIPTPIREIVDRKIVFLRCTVIDVPMVGPSTKSLARSIREHGFHPNIPLCGFNQAGPPTARNREQIDNGVQLRDLLAGLGPDEEDDEEDDEDEDDEDDEENGDGEHQAKGVEVDQPESRVLNIWATTCTNATPTSQSHMPPSVSSLKNLRLTTAQGITDAVANGLTSDEIGRSVILGSTFKNSPREVTQRYQDAMACVVKYGKPSLFITVMCNPEWPEIKAALGPNDQASNRPDLIARVFQAKLNRLCDDVFGNKQRAGCFGVVLTHTHVIEYQKRGLPHAHILLTLAPDDHPLSTEAIEKMISAEIPDPSRYPDLHETGTRHMLHGKCGGNSTQPCMEKDKYGNPRCKRHFPREQNPHTRMHPDGYPLYRRRFRHAVVKGCNAHINVEAVTTIGAIKYLFKYVYKGPDRAVARVERAANGEGAREEEPVRDEINEFVEGRYISAPEAVYRLFGFSTSRVSIPTNRYPSTPPTRSKFTGFFDLCAAAPDGELTATLLYTNVPRYYSWNKEKLHWKRRVRDRNVIGRVYTVPLRSGERFYLRLLLEVVMGPTSFADLLKFEDVVYPSYRAACAARRLLADDSEHHICLREAAQIETGDQLRRLFVFMLINATVANPPALLDRHFASLSDDARYHIERYEDVLVNDQTIRLWTLNKIRLLAANDRTLAFFDLPELTEDKLRLFDRLEERLPHARQQPWAAACVFPAGTWGTGKTFVENALLDTVRARGDQAIAVASSGVAALLLKGGHTAHSTFRIPLDTLPTSTCPVHRESDLALMLRTTKLIIWDEAPMAHRFAVGAVDRLLRDLRETEELFGGVTTIFAGHAFLSFPKELPVKSPMLDASLIKADFWRDVRVLRLTENMHGTANMHPYDKTANGRRVDVYPGLRTVNKESLEDLIQLLSRQAILAPHNATVDRINAKLLEEFDGDYIEYRSADEYLHSINPSNFPAHHLRLKEGIPVVLLRNLDPDAGLCNGTRLIVSHASSRVIQAVVLTGCRAGTTVFIPRVRLETNATSSRQLGFTMRLLQFPLRVALAMTINKVQGQSLDRVGVDLSLHPVFTHGQLYVALSRAMSVDRIKVLLPYRDRR</sequence>
<comment type="similarity">
    <text evidence="1">Belongs to the helicase family.</text>
</comment>
<dbReference type="GO" id="GO:0005524">
    <property type="term" value="F:ATP binding"/>
    <property type="evidence" value="ECO:0007669"/>
    <property type="project" value="UniProtKB-KW"/>
</dbReference>
<feature type="region of interest" description="Disordered" evidence="2">
    <location>
        <begin position="91"/>
        <end position="150"/>
    </location>
</feature>
<dbReference type="Gene3D" id="3.40.50.300">
    <property type="entry name" value="P-loop containing nucleotide triphosphate hydrolases"/>
    <property type="match status" value="1"/>
</dbReference>
<dbReference type="Pfam" id="PF05970">
    <property type="entry name" value="PIF1"/>
    <property type="match status" value="1"/>
</dbReference>
<evidence type="ECO:0000256" key="1">
    <source>
        <dbReference type="RuleBase" id="RU363044"/>
    </source>
</evidence>
<organism evidence="7 8">
    <name type="scientific">Microbotryum saponariae</name>
    <dbReference type="NCBI Taxonomy" id="289078"/>
    <lineage>
        <taxon>Eukaryota</taxon>
        <taxon>Fungi</taxon>
        <taxon>Dikarya</taxon>
        <taxon>Basidiomycota</taxon>
        <taxon>Pucciniomycotina</taxon>
        <taxon>Microbotryomycetes</taxon>
        <taxon>Microbotryales</taxon>
        <taxon>Microbotryaceae</taxon>
        <taxon>Microbotryum</taxon>
    </lineage>
</organism>
<evidence type="ECO:0000256" key="3">
    <source>
        <dbReference type="SAM" id="Phobius"/>
    </source>
</evidence>
<dbReference type="InterPro" id="IPR027417">
    <property type="entry name" value="P-loop_NTPase"/>
</dbReference>
<dbReference type="Proteomes" id="UP000249723">
    <property type="component" value="Unassembled WGS sequence"/>
</dbReference>
<evidence type="ECO:0000313" key="8">
    <source>
        <dbReference type="Proteomes" id="UP000249723"/>
    </source>
</evidence>
<feature type="region of interest" description="Disordered" evidence="2">
    <location>
        <begin position="1"/>
        <end position="28"/>
    </location>
</feature>
<evidence type="ECO:0000259" key="4">
    <source>
        <dbReference type="Pfam" id="PF05970"/>
    </source>
</evidence>
<keyword evidence="1" id="KW-0067">ATP-binding</keyword>
<dbReference type="Pfam" id="PF21530">
    <property type="entry name" value="Pif1_2B_dom"/>
    <property type="match status" value="1"/>
</dbReference>
<dbReference type="CDD" id="cd18809">
    <property type="entry name" value="SF1_C_RecD"/>
    <property type="match status" value="1"/>
</dbReference>
<dbReference type="SUPFAM" id="SSF52540">
    <property type="entry name" value="P-loop containing nucleoside triphosphate hydrolases"/>
    <property type="match status" value="2"/>
</dbReference>
<keyword evidence="1" id="KW-0347">Helicase</keyword>
<protein>
    <recommendedName>
        <fullName evidence="1">ATP-dependent DNA helicase</fullName>
        <ecNumber evidence="1">5.6.2.3</ecNumber>
    </recommendedName>
</protein>
<keyword evidence="3" id="KW-1133">Transmembrane helix</keyword>
<feature type="domain" description="DNA helicase Pif1-like DEAD-box helicase" evidence="4">
    <location>
        <begin position="1423"/>
        <end position="1589"/>
    </location>
</feature>
<evidence type="ECO:0000313" key="7">
    <source>
        <dbReference type="EMBL" id="SDA02219.1"/>
    </source>
</evidence>
<dbReference type="EC" id="5.6.2.3" evidence="1"/>
<feature type="region of interest" description="Disordered" evidence="2">
    <location>
        <begin position="803"/>
        <end position="840"/>
    </location>
</feature>
<dbReference type="GO" id="GO:0043139">
    <property type="term" value="F:5'-3' DNA helicase activity"/>
    <property type="evidence" value="ECO:0007669"/>
    <property type="project" value="UniProtKB-EC"/>
</dbReference>
<keyword evidence="3" id="KW-0812">Transmembrane</keyword>
<dbReference type="GO" id="GO:0016887">
    <property type="term" value="F:ATP hydrolysis activity"/>
    <property type="evidence" value="ECO:0007669"/>
    <property type="project" value="RHEA"/>
</dbReference>
<keyword evidence="1" id="KW-0378">Hydrolase</keyword>
<proteinExistence type="inferred from homology"/>
<dbReference type="EMBL" id="FMWP01000125">
    <property type="protein sequence ID" value="SDA02219.1"/>
    <property type="molecule type" value="Genomic_DNA"/>
</dbReference>
<dbReference type="STRING" id="289078.A0A2X0KUC4"/>
<name>A0A2X0KUC4_9BASI</name>
<keyword evidence="1" id="KW-0547">Nucleotide-binding</keyword>
<comment type="catalytic activity">
    <reaction evidence="1">
        <text>ATP + H2O = ADP + phosphate + H(+)</text>
        <dbReference type="Rhea" id="RHEA:13065"/>
        <dbReference type="ChEBI" id="CHEBI:15377"/>
        <dbReference type="ChEBI" id="CHEBI:15378"/>
        <dbReference type="ChEBI" id="CHEBI:30616"/>
        <dbReference type="ChEBI" id="CHEBI:43474"/>
        <dbReference type="ChEBI" id="CHEBI:456216"/>
        <dbReference type="EC" id="5.6.2.3"/>
    </reaction>
</comment>
<feature type="transmembrane region" description="Helical" evidence="3">
    <location>
        <begin position="49"/>
        <end position="67"/>
    </location>
</feature>
<keyword evidence="1" id="KW-0227">DNA damage</keyword>
<dbReference type="PANTHER" id="PTHR10492">
    <property type="match status" value="1"/>
</dbReference>
<evidence type="ECO:0000259" key="5">
    <source>
        <dbReference type="Pfam" id="PF14214"/>
    </source>
</evidence>
<dbReference type="InterPro" id="IPR025476">
    <property type="entry name" value="Helitron_helicase-like"/>
</dbReference>
<dbReference type="InterPro" id="IPR049163">
    <property type="entry name" value="Pif1-like_2B_dom"/>
</dbReference>
<gene>
    <name evidence="7" type="ORF">BZ3500_MVSOF-1268-A1-R1_CHR7-3G09570</name>
</gene>
<keyword evidence="1" id="KW-0233">DNA recombination</keyword>
<feature type="domain" description="Helitron helicase-like" evidence="5">
    <location>
        <begin position="871"/>
        <end position="1009"/>
    </location>
</feature>